<name>A0ABV0F4I1_9ENTE</name>
<gene>
    <name evidence="1" type="ORF">BAU18_002590</name>
</gene>
<dbReference type="EMBL" id="MAEI02000001">
    <property type="protein sequence ID" value="MEO1782973.1"/>
    <property type="molecule type" value="Genomic_DNA"/>
</dbReference>
<protein>
    <submittedName>
        <fullName evidence="1">Uncharacterized protein</fullName>
    </submittedName>
</protein>
<evidence type="ECO:0000313" key="2">
    <source>
        <dbReference type="Proteomes" id="UP001429357"/>
    </source>
</evidence>
<reference evidence="1" key="1">
    <citation type="submission" date="2016-06" db="EMBL/GenBank/DDBJ databases">
        <authorList>
            <person name="Van Tyne D."/>
        </authorList>
    </citation>
    <scope>NUCLEOTIDE SEQUENCE</scope>
    <source>
        <strain evidence="1">JM9A</strain>
    </source>
</reference>
<reference evidence="1" key="2">
    <citation type="submission" date="2024-02" db="EMBL/GenBank/DDBJ databases">
        <title>The Genome Sequence of Enterococcus diestrammenae JM9A.</title>
        <authorList>
            <person name="Earl A."/>
            <person name="Manson A."/>
            <person name="Gilmore M."/>
            <person name="Sanders J."/>
            <person name="Shea T."/>
            <person name="Howe W."/>
            <person name="Livny J."/>
            <person name="Cuomo C."/>
            <person name="Neafsey D."/>
            <person name="Birren B."/>
        </authorList>
    </citation>
    <scope>NUCLEOTIDE SEQUENCE</scope>
    <source>
        <strain evidence="1">JM9A</strain>
    </source>
</reference>
<accession>A0ABV0F4I1</accession>
<keyword evidence="2" id="KW-1185">Reference proteome</keyword>
<dbReference type="Proteomes" id="UP001429357">
    <property type="component" value="Unassembled WGS sequence"/>
</dbReference>
<evidence type="ECO:0000313" key="1">
    <source>
        <dbReference type="EMBL" id="MEO1782973.1"/>
    </source>
</evidence>
<sequence>MAYHADIFHGTYATLQENSCWIYEAKGNKALIDKTGRTCWRRISWVVVLRMYEELLVVVQRFCWTYNKFDFDKVNDNGSLVGIYRSHYNPRDSQETSLPCFLICEGVILILLKL</sequence>
<comment type="caution">
    <text evidence="1">The sequence shown here is derived from an EMBL/GenBank/DDBJ whole genome shotgun (WGS) entry which is preliminary data.</text>
</comment>
<organism evidence="1 2">
    <name type="scientific">Enterococcus diestrammenae</name>
    <dbReference type="NCBI Taxonomy" id="1155073"/>
    <lineage>
        <taxon>Bacteria</taxon>
        <taxon>Bacillati</taxon>
        <taxon>Bacillota</taxon>
        <taxon>Bacilli</taxon>
        <taxon>Lactobacillales</taxon>
        <taxon>Enterococcaceae</taxon>
        <taxon>Enterococcus</taxon>
    </lineage>
</organism>
<proteinExistence type="predicted"/>